<reference evidence="1" key="1">
    <citation type="submission" date="2020-12" db="EMBL/GenBank/DDBJ databases">
        <title>Metabolic potential, ecology and presence of endohyphal bacteria is reflected in genomic diversity of Mucoromycotina.</title>
        <authorList>
            <person name="Muszewska A."/>
            <person name="Okrasinska A."/>
            <person name="Steczkiewicz K."/>
            <person name="Drgas O."/>
            <person name="Orlowska M."/>
            <person name="Perlinska-Lenart U."/>
            <person name="Aleksandrzak-Piekarczyk T."/>
            <person name="Szatraj K."/>
            <person name="Zielenkiewicz U."/>
            <person name="Pilsyk S."/>
            <person name="Malc E."/>
            <person name="Mieczkowski P."/>
            <person name="Kruszewska J.S."/>
            <person name="Biernat P."/>
            <person name="Pawlowska J."/>
        </authorList>
    </citation>
    <scope>NUCLEOTIDE SEQUENCE</scope>
    <source>
        <strain evidence="1">WA0000017839</strain>
    </source>
</reference>
<sequence length="116" mass="13750">MVTTKAKVHKTQRGGLQIKGAAKRLEIQKSEQHNKIKESFHQYDLTKNKIIHLEDKKNNLLKQQLLPYLKEELQLLRLLYNDSTDQYQKEQKKFIKTIIGDDNKTTAFIKKHLKHI</sequence>
<dbReference type="OrthoDB" id="2300028at2759"/>
<comment type="caution">
    <text evidence="1">The sequence shown here is derived from an EMBL/GenBank/DDBJ whole genome shotgun (WGS) entry which is preliminary data.</text>
</comment>
<dbReference type="Proteomes" id="UP000603453">
    <property type="component" value="Unassembled WGS sequence"/>
</dbReference>
<proteinExistence type="predicted"/>
<protein>
    <submittedName>
        <fullName evidence="1">Uncharacterized protein</fullName>
    </submittedName>
</protein>
<accession>A0A8H7QH98</accession>
<name>A0A8H7QH98_9FUNG</name>
<dbReference type="EMBL" id="JAEPRD010000366">
    <property type="protein sequence ID" value="KAG2191700.1"/>
    <property type="molecule type" value="Genomic_DNA"/>
</dbReference>
<dbReference type="AlphaFoldDB" id="A0A8H7QH98"/>
<keyword evidence="2" id="KW-1185">Reference proteome</keyword>
<organism evidence="1 2">
    <name type="scientific">Mucor saturninus</name>
    <dbReference type="NCBI Taxonomy" id="64648"/>
    <lineage>
        <taxon>Eukaryota</taxon>
        <taxon>Fungi</taxon>
        <taxon>Fungi incertae sedis</taxon>
        <taxon>Mucoromycota</taxon>
        <taxon>Mucoromycotina</taxon>
        <taxon>Mucoromycetes</taxon>
        <taxon>Mucorales</taxon>
        <taxon>Mucorineae</taxon>
        <taxon>Mucoraceae</taxon>
        <taxon>Mucor</taxon>
    </lineage>
</organism>
<evidence type="ECO:0000313" key="1">
    <source>
        <dbReference type="EMBL" id="KAG2191700.1"/>
    </source>
</evidence>
<evidence type="ECO:0000313" key="2">
    <source>
        <dbReference type="Proteomes" id="UP000603453"/>
    </source>
</evidence>
<gene>
    <name evidence="1" type="ORF">INT47_006020</name>
</gene>